<keyword evidence="3" id="KW-1185">Reference proteome</keyword>
<keyword evidence="1" id="KW-0812">Transmembrane</keyword>
<dbReference type="EMBL" id="KZ824770">
    <property type="protein sequence ID" value="RAH87539.1"/>
    <property type="molecule type" value="Genomic_DNA"/>
</dbReference>
<dbReference type="Proteomes" id="UP000249497">
    <property type="component" value="Unassembled WGS sequence"/>
</dbReference>
<accession>A0A8T8XIZ6</accession>
<name>A0A8T8XIZ6_ASPJA</name>
<proteinExistence type="predicted"/>
<evidence type="ECO:0000313" key="3">
    <source>
        <dbReference type="Proteomes" id="UP000249497"/>
    </source>
</evidence>
<feature type="transmembrane region" description="Helical" evidence="1">
    <location>
        <begin position="76"/>
        <end position="97"/>
    </location>
</feature>
<protein>
    <submittedName>
        <fullName evidence="2">Uncharacterized protein</fullName>
    </submittedName>
</protein>
<feature type="transmembrane region" description="Helical" evidence="1">
    <location>
        <begin position="20"/>
        <end position="38"/>
    </location>
</feature>
<gene>
    <name evidence="2" type="ORF">BO86DRAFT_5390</name>
</gene>
<evidence type="ECO:0000313" key="2">
    <source>
        <dbReference type="EMBL" id="RAH87539.1"/>
    </source>
</evidence>
<sequence length="98" mass="10715">MPAVFIDLTADSELDGSNKVSFAGVFLPFKSVFSWGLPPLKDPPLFCVFPLLCCYVAISLYGLFLQQQITPGVPYAYLFSISFNISCISCVKVCAFVS</sequence>
<keyword evidence="1" id="KW-0472">Membrane</keyword>
<dbReference type="AlphaFoldDB" id="A0A8T8XIZ6"/>
<feature type="transmembrane region" description="Helical" evidence="1">
    <location>
        <begin position="45"/>
        <end position="64"/>
    </location>
</feature>
<dbReference type="RefSeq" id="XP_025533433.1">
    <property type="nucleotide sequence ID" value="XM_025677459.1"/>
</dbReference>
<dbReference type="GeneID" id="37181152"/>
<reference evidence="2 3" key="1">
    <citation type="submission" date="2018-02" db="EMBL/GenBank/DDBJ databases">
        <title>The genomes of Aspergillus section Nigri reveals drivers in fungal speciation.</title>
        <authorList>
            <consortium name="DOE Joint Genome Institute"/>
            <person name="Vesth T.C."/>
            <person name="Nybo J."/>
            <person name="Theobald S."/>
            <person name="Brandl J."/>
            <person name="Frisvad J.C."/>
            <person name="Nielsen K.F."/>
            <person name="Lyhne E.K."/>
            <person name="Kogle M.E."/>
            <person name="Kuo A."/>
            <person name="Riley R."/>
            <person name="Clum A."/>
            <person name="Nolan M."/>
            <person name="Lipzen A."/>
            <person name="Salamov A."/>
            <person name="Henrissat B."/>
            <person name="Wiebenga A."/>
            <person name="De vries R.P."/>
            <person name="Grigoriev I.V."/>
            <person name="Mortensen U.H."/>
            <person name="Andersen M.R."/>
            <person name="Baker S.E."/>
        </authorList>
    </citation>
    <scope>NUCLEOTIDE SEQUENCE [LARGE SCALE GENOMIC DNA]</scope>
    <source>
        <strain evidence="2 3">CBS 114.51</strain>
    </source>
</reference>
<evidence type="ECO:0000256" key="1">
    <source>
        <dbReference type="SAM" id="Phobius"/>
    </source>
</evidence>
<organism evidence="2 3">
    <name type="scientific">Aspergillus japonicus CBS 114.51</name>
    <dbReference type="NCBI Taxonomy" id="1448312"/>
    <lineage>
        <taxon>Eukaryota</taxon>
        <taxon>Fungi</taxon>
        <taxon>Dikarya</taxon>
        <taxon>Ascomycota</taxon>
        <taxon>Pezizomycotina</taxon>
        <taxon>Eurotiomycetes</taxon>
        <taxon>Eurotiomycetidae</taxon>
        <taxon>Eurotiales</taxon>
        <taxon>Aspergillaceae</taxon>
        <taxon>Aspergillus</taxon>
        <taxon>Aspergillus subgen. Circumdati</taxon>
    </lineage>
</organism>
<keyword evidence="1" id="KW-1133">Transmembrane helix</keyword>